<dbReference type="EMBL" id="QDKN01000009">
    <property type="protein sequence ID" value="NPT32208.1"/>
    <property type="molecule type" value="Genomic_DNA"/>
</dbReference>
<sequence length="334" mass="38225">MSEKTLNMEMANLVCRFGGEKVLLDLEEEVVLPSFFDSSMIRTYDKTSYFFYDVEVVKFEEKDGPVVCVAGRFIKDTTLEREQIFDRKKGLVQDSDSMRSSPSAIFLLILNNHRLIYVKETKDAPSKETFRSTLLNFIRFKHGQFIDAEYEVRKGKSEQRVTKKSLYESYPRPSIDLIPLTSGESIESFVRNYETLKYIEISLSDRNDENDNDPFFEQLQKRKDYLGSDRSVVQHRNSKGLDKEMAISEIGEATAQGNQKVKLNGVDSEGDVLRGNNEEFQLRKPLDGLSKTPSKAAVKLYETFKSLIDDGLVKIPPTSQKAKEIVASIAERLF</sequence>
<reference evidence="1 2" key="1">
    <citation type="submission" date="2018-04" db="EMBL/GenBank/DDBJ databases">
        <authorList>
            <person name="Li G."/>
            <person name="Du W."/>
            <person name="Bai Y."/>
        </authorList>
    </citation>
    <scope>NUCLEOTIDE SEQUENCE [LARGE SCALE GENOMIC DNA]</scope>
    <source>
        <strain evidence="1 2">YYYZ-3</strain>
    </source>
</reference>
<evidence type="ECO:0000313" key="2">
    <source>
        <dbReference type="Proteomes" id="UP001318401"/>
    </source>
</evidence>
<proteinExistence type="predicted"/>
<dbReference type="RefSeq" id="WP_125750309.1">
    <property type="nucleotide sequence ID" value="NZ_CP034367.1"/>
</dbReference>
<protein>
    <submittedName>
        <fullName evidence="1">Uncharacterized protein</fullName>
    </submittedName>
</protein>
<comment type="caution">
    <text evidence="1">The sequence shown here is derived from an EMBL/GenBank/DDBJ whole genome shotgun (WGS) entry which is preliminary data.</text>
</comment>
<evidence type="ECO:0000313" key="1">
    <source>
        <dbReference type="EMBL" id="NPT32208.1"/>
    </source>
</evidence>
<name>A0ABX2BGW8_9GAMM</name>
<gene>
    <name evidence="1" type="ORF">DDR56_16780</name>
</gene>
<keyword evidence="2" id="KW-1185">Reference proteome</keyword>
<dbReference type="Proteomes" id="UP001318401">
    <property type="component" value="Unassembled WGS sequence"/>
</dbReference>
<accession>A0ABX2BGW8</accession>
<organism evidence="1 2">
    <name type="scientific">Vreelandella venusta</name>
    <dbReference type="NCBI Taxonomy" id="44935"/>
    <lineage>
        <taxon>Bacteria</taxon>
        <taxon>Pseudomonadati</taxon>
        <taxon>Pseudomonadota</taxon>
        <taxon>Gammaproteobacteria</taxon>
        <taxon>Oceanospirillales</taxon>
        <taxon>Halomonadaceae</taxon>
        <taxon>Vreelandella</taxon>
    </lineage>
</organism>